<feature type="compositionally biased region" description="Polar residues" evidence="1">
    <location>
        <begin position="450"/>
        <end position="461"/>
    </location>
</feature>
<dbReference type="InterPro" id="IPR002913">
    <property type="entry name" value="START_lipid-bd_dom"/>
</dbReference>
<sequence length="925" mass="97804">MGIWQAATAPLGSRGEAKSREGPQAPLAAPTLLADAQSLLRRFVAYVDPTALRGLSQEDGAEVDEVPIADWNILHTSSTGAPSSMPDLSPSIVVRAHPATNKHLFSVQFVVPGVTARQFWTLMANTTNRYLWDGSIEEGDVRRWLHADAELDEREAGIAAALGAKVEYMRFGSIMLVASKRDMVLLTADTRLDSDDASSPEKVRLVSASCSIEDPSLPPRKGYSRFPLNIGGFLVEDLGSSGLPGDDDVSQAAIRVTQVSDLGEMAAWVPASVIRMVAGSMVPRSVAAIARIAGKLEIPAVLRQAPTQIGEEEPAESIEKTDMLEVVELQYGFWQRNRCIPALVTPDTLGMLSASTVRRRSGRRVSTTSSKQSHHVAATQPPASSVSSLESAPAHSDPPYGLTLQRLSTRLPGSSAPSPNGRSAHNATNGSQGYPFPTDRGEAEEESTMDSDSVGISSGRSRLSIAVGSGSETIPGTPDQDDSEREDEETESSDEDGGAEKCESETGGDRDATCIVRQAIDPDEQHVTQARPNLLGSSRDSMHVSLEDGAQRLHRRLARLSKVFHEQGRSASSAGSDGPEKEAADLTALIAEALQADLGGEKVAKGFQDGAKRKSKAQREASRISALLLSGSDAVAMAIAPAARQSYASVRSPHKSAYPSEVIVEEPSDAPITGLDATVKGSEEPSRRTRLHSLHRSASGASASLAPPATSQEFANGLRQRAKDAASRSPSFASSLSSSDALRRKALSSDISSIASTSSNEIAASGWTSGLKDVPYALALGIISLAWAGKQSIDGHVEDVADQGSHEDILGDPAGSSFVMPSASALDSARKLLQRTTNPLVIKASPAPTRQPQKPRPSSHYDPQDSKLHPFPASLGKAGGHNLPPLGIAANKPVLMECAPAKSHNGDENMGSSHHPSIKSSWWFG</sequence>
<feature type="compositionally biased region" description="Basic and acidic residues" evidence="1">
    <location>
        <begin position="498"/>
        <end position="512"/>
    </location>
</feature>
<feature type="region of interest" description="Disordered" evidence="1">
    <location>
        <begin position="354"/>
        <end position="542"/>
    </location>
</feature>
<feature type="region of interest" description="Disordered" evidence="1">
    <location>
        <begin position="1"/>
        <end position="26"/>
    </location>
</feature>
<feature type="domain" description="START" evidence="2">
    <location>
        <begin position="71"/>
        <end position="298"/>
    </location>
</feature>
<feature type="compositionally biased region" description="Polar residues" evidence="1">
    <location>
        <begin position="527"/>
        <end position="539"/>
    </location>
</feature>
<evidence type="ECO:0000313" key="3">
    <source>
        <dbReference type="EMBL" id="PWN88291.1"/>
    </source>
</evidence>
<dbReference type="InParanoid" id="A0A316YGN6"/>
<evidence type="ECO:0000259" key="2">
    <source>
        <dbReference type="PROSITE" id="PS50848"/>
    </source>
</evidence>
<feature type="region of interest" description="Disordered" evidence="1">
    <location>
        <begin position="716"/>
        <end position="735"/>
    </location>
</feature>
<name>A0A316YGN6_9BASI</name>
<dbReference type="Proteomes" id="UP000245768">
    <property type="component" value="Unassembled WGS sequence"/>
</dbReference>
<evidence type="ECO:0000313" key="4">
    <source>
        <dbReference type="Proteomes" id="UP000245768"/>
    </source>
</evidence>
<dbReference type="EMBL" id="KZ819638">
    <property type="protein sequence ID" value="PWN88291.1"/>
    <property type="molecule type" value="Genomic_DNA"/>
</dbReference>
<dbReference type="OrthoDB" id="333905at2759"/>
<dbReference type="AlphaFoldDB" id="A0A316YGN6"/>
<proteinExistence type="predicted"/>
<feature type="compositionally biased region" description="Acidic residues" evidence="1">
    <location>
        <begin position="479"/>
        <end position="497"/>
    </location>
</feature>
<feature type="region of interest" description="Disordered" evidence="1">
    <location>
        <begin position="668"/>
        <end position="709"/>
    </location>
</feature>
<feature type="compositionally biased region" description="Polar residues" evidence="1">
    <location>
        <begin position="910"/>
        <end position="925"/>
    </location>
</feature>
<gene>
    <name evidence="3" type="ORF">FA10DRAFT_303270</name>
</gene>
<feature type="region of interest" description="Disordered" evidence="1">
    <location>
        <begin position="903"/>
        <end position="925"/>
    </location>
</feature>
<feature type="compositionally biased region" description="Low complexity" evidence="1">
    <location>
        <begin position="696"/>
        <end position="709"/>
    </location>
</feature>
<reference evidence="3 4" key="1">
    <citation type="journal article" date="2018" name="Mol. Biol. Evol.">
        <title>Broad Genomic Sampling Reveals a Smut Pathogenic Ancestry of the Fungal Clade Ustilaginomycotina.</title>
        <authorList>
            <person name="Kijpornyongpan T."/>
            <person name="Mondo S.J."/>
            <person name="Barry K."/>
            <person name="Sandor L."/>
            <person name="Lee J."/>
            <person name="Lipzen A."/>
            <person name="Pangilinan J."/>
            <person name="LaButti K."/>
            <person name="Hainaut M."/>
            <person name="Henrissat B."/>
            <person name="Grigoriev I.V."/>
            <person name="Spatafora J.W."/>
            <person name="Aime M.C."/>
        </authorList>
    </citation>
    <scope>NUCLEOTIDE SEQUENCE [LARGE SCALE GENOMIC DNA]</scope>
    <source>
        <strain evidence="3 4">MCA 4198</strain>
    </source>
</reference>
<feature type="region of interest" description="Disordered" evidence="1">
    <location>
        <begin position="837"/>
        <end position="879"/>
    </location>
</feature>
<dbReference type="PROSITE" id="PS50848">
    <property type="entry name" value="START"/>
    <property type="match status" value="1"/>
</dbReference>
<feature type="compositionally biased region" description="Polar residues" evidence="1">
    <location>
        <begin position="405"/>
        <end position="432"/>
    </location>
</feature>
<dbReference type="GeneID" id="37047137"/>
<protein>
    <recommendedName>
        <fullName evidence="2">START domain-containing protein</fullName>
    </recommendedName>
</protein>
<evidence type="ECO:0000256" key="1">
    <source>
        <dbReference type="SAM" id="MobiDB-lite"/>
    </source>
</evidence>
<dbReference type="GO" id="GO:0008289">
    <property type="term" value="F:lipid binding"/>
    <property type="evidence" value="ECO:0007669"/>
    <property type="project" value="InterPro"/>
</dbReference>
<accession>A0A316YGN6</accession>
<dbReference type="SUPFAM" id="SSF55961">
    <property type="entry name" value="Bet v1-like"/>
    <property type="match status" value="1"/>
</dbReference>
<dbReference type="RefSeq" id="XP_025375489.1">
    <property type="nucleotide sequence ID" value="XM_025525221.1"/>
</dbReference>
<dbReference type="Gene3D" id="3.30.530.20">
    <property type="match status" value="1"/>
</dbReference>
<keyword evidence="4" id="KW-1185">Reference proteome</keyword>
<organism evidence="3 4">
    <name type="scientific">Acaromyces ingoldii</name>
    <dbReference type="NCBI Taxonomy" id="215250"/>
    <lineage>
        <taxon>Eukaryota</taxon>
        <taxon>Fungi</taxon>
        <taxon>Dikarya</taxon>
        <taxon>Basidiomycota</taxon>
        <taxon>Ustilaginomycotina</taxon>
        <taxon>Exobasidiomycetes</taxon>
        <taxon>Exobasidiales</taxon>
        <taxon>Cryptobasidiaceae</taxon>
        <taxon>Acaromyces</taxon>
    </lineage>
</organism>
<feature type="region of interest" description="Disordered" evidence="1">
    <location>
        <begin position="564"/>
        <end position="584"/>
    </location>
</feature>
<feature type="compositionally biased region" description="Polar residues" evidence="1">
    <location>
        <begin position="381"/>
        <end position="390"/>
    </location>
</feature>
<dbReference type="InterPro" id="IPR023393">
    <property type="entry name" value="START-like_dom_sf"/>
</dbReference>